<evidence type="ECO:0000256" key="7">
    <source>
        <dbReference type="ARBA" id="ARBA00022968"/>
    </source>
</evidence>
<evidence type="ECO:0000256" key="3">
    <source>
        <dbReference type="ARBA" id="ARBA00008919"/>
    </source>
</evidence>
<name>A0A2T7NMG7_POMCA</name>
<keyword evidence="11" id="KW-0325">Glycoprotein</keyword>
<evidence type="ECO:0000259" key="14">
    <source>
        <dbReference type="Pfam" id="PF17039"/>
    </source>
</evidence>
<keyword evidence="5 12" id="KW-0808">Transferase</keyword>
<evidence type="ECO:0000256" key="4">
    <source>
        <dbReference type="ARBA" id="ARBA00022676"/>
    </source>
</evidence>
<dbReference type="OrthoDB" id="6085082at2759"/>
<evidence type="ECO:0000256" key="11">
    <source>
        <dbReference type="ARBA" id="ARBA00023180"/>
    </source>
</evidence>
<dbReference type="GO" id="GO:0008417">
    <property type="term" value="F:fucosyltransferase activity"/>
    <property type="evidence" value="ECO:0007669"/>
    <property type="project" value="InterPro"/>
</dbReference>
<comment type="caution">
    <text evidence="15">The sequence shown here is derived from an EMBL/GenBank/DDBJ whole genome shotgun (WGS) entry which is preliminary data.</text>
</comment>
<dbReference type="UniPathway" id="UPA00378"/>
<keyword evidence="4 12" id="KW-0328">Glycosyltransferase</keyword>
<dbReference type="InterPro" id="IPR031481">
    <property type="entry name" value="Glyco_tran_10_N"/>
</dbReference>
<organism evidence="15 16">
    <name type="scientific">Pomacea canaliculata</name>
    <name type="common">Golden apple snail</name>
    <dbReference type="NCBI Taxonomy" id="400727"/>
    <lineage>
        <taxon>Eukaryota</taxon>
        <taxon>Metazoa</taxon>
        <taxon>Spiralia</taxon>
        <taxon>Lophotrochozoa</taxon>
        <taxon>Mollusca</taxon>
        <taxon>Gastropoda</taxon>
        <taxon>Caenogastropoda</taxon>
        <taxon>Architaenioglossa</taxon>
        <taxon>Ampullarioidea</taxon>
        <taxon>Ampullariidae</taxon>
        <taxon>Pomacea</taxon>
    </lineage>
</organism>
<keyword evidence="9 12" id="KW-0333">Golgi apparatus</keyword>
<keyword evidence="10 12" id="KW-0472">Membrane</keyword>
<dbReference type="PANTHER" id="PTHR48438">
    <property type="entry name" value="ALPHA-(1,3)-FUCOSYLTRANSFERASE C-RELATED"/>
    <property type="match status" value="1"/>
</dbReference>
<feature type="domain" description="Fucosyltransferase C-terminal" evidence="13">
    <location>
        <begin position="321"/>
        <end position="513"/>
    </location>
</feature>
<comment type="subcellular location">
    <subcellularLocation>
        <location evidence="1">Golgi apparatus membrane</location>
        <topology evidence="1">Single-pass type II membrane protein</topology>
    </subcellularLocation>
    <subcellularLocation>
        <location evidence="12">Golgi apparatus</location>
        <location evidence="12">Golgi stack membrane</location>
        <topology evidence="12">Single-pass type II membrane protein</topology>
    </subcellularLocation>
</comment>
<dbReference type="InterPro" id="IPR038577">
    <property type="entry name" value="GT10-like_C_sf"/>
</dbReference>
<dbReference type="AlphaFoldDB" id="A0A2T7NMG7"/>
<dbReference type="EMBL" id="PZQS01000011">
    <property type="protein sequence ID" value="PVD22358.1"/>
    <property type="molecule type" value="Genomic_DNA"/>
</dbReference>
<evidence type="ECO:0000313" key="15">
    <source>
        <dbReference type="EMBL" id="PVD22358.1"/>
    </source>
</evidence>
<evidence type="ECO:0000256" key="12">
    <source>
        <dbReference type="RuleBase" id="RU003832"/>
    </source>
</evidence>
<feature type="domain" description="Fucosyltransferase N-terminal" evidence="14">
    <location>
        <begin position="192"/>
        <end position="300"/>
    </location>
</feature>
<dbReference type="InterPro" id="IPR001503">
    <property type="entry name" value="Glyco_trans_10"/>
</dbReference>
<dbReference type="InterPro" id="IPR055270">
    <property type="entry name" value="Glyco_tran_10_C"/>
</dbReference>
<evidence type="ECO:0000313" key="16">
    <source>
        <dbReference type="Proteomes" id="UP000245119"/>
    </source>
</evidence>
<keyword evidence="7" id="KW-0735">Signal-anchor</keyword>
<evidence type="ECO:0000256" key="5">
    <source>
        <dbReference type="ARBA" id="ARBA00022679"/>
    </source>
</evidence>
<gene>
    <name evidence="15" type="ORF">C0Q70_18168</name>
</gene>
<sequence>MVEDVKVLINQAAACCMLILADLNDDPPVATDRIIGNKRSQIMIKRLRALKFCLTAGTCVGLMYMIGIVGWGWSYFETPDPRYPCVNNSEQDDLGSTYFVPQSIVLNQHIPLWQRHQTSQGILGYPVPLNRSQQGDNNKTLDEVQTFDHWPNFSKNYYKNPIPESPFHPNHTIRWQFDSSQLLKRPDVTSQPPKIITWMTKPRHIPDLPEPVRLRVCPEMPCRVTSNTSFREQSSALVWSVEHMSETQPPPRSFPDQVFVFHNLEPPRGEWVCSSTYRLDSWTSVFNWTMNYRFDADILSLHGLVVKRRRPVKRNYTDILARKTKFAAWAVSSDINQSRRKEFAAMLQKYIPIDIFGTDSGRRCPRNQDDLCFQTFSRDYKFYLAFENSFCKDYISEKFFRYLNLDAVLVARGSNEYKFHAPPGIFINTADFATVKDLADYLLYLDKHPNDYIEILKAKDKYEVLFEDYPLRRDDGRVFFMHYQYEATAFCEMCRRLWNLDSYRQTIPDAGKWFDKELCYKATDLQ</sequence>
<comment type="similarity">
    <text evidence="3 12">Belongs to the glycosyltransferase 10 family.</text>
</comment>
<keyword evidence="16" id="KW-1185">Reference proteome</keyword>
<dbReference type="Pfam" id="PF00852">
    <property type="entry name" value="Glyco_transf_10"/>
    <property type="match status" value="1"/>
</dbReference>
<comment type="pathway">
    <text evidence="2">Protein modification; protein glycosylation.</text>
</comment>
<dbReference type="Pfam" id="PF17039">
    <property type="entry name" value="Glyco_tran_10_N"/>
    <property type="match status" value="1"/>
</dbReference>
<keyword evidence="8 12" id="KW-1133">Transmembrane helix</keyword>
<evidence type="ECO:0000256" key="9">
    <source>
        <dbReference type="ARBA" id="ARBA00023034"/>
    </source>
</evidence>
<dbReference type="EC" id="2.4.1.-" evidence="12"/>
<dbReference type="GO" id="GO:0000139">
    <property type="term" value="C:Golgi membrane"/>
    <property type="evidence" value="ECO:0007669"/>
    <property type="project" value="UniProtKB-SubCell"/>
</dbReference>
<evidence type="ECO:0000256" key="8">
    <source>
        <dbReference type="ARBA" id="ARBA00022989"/>
    </source>
</evidence>
<dbReference type="Proteomes" id="UP000245119">
    <property type="component" value="Linkage Group LG11"/>
</dbReference>
<dbReference type="SUPFAM" id="SSF53756">
    <property type="entry name" value="UDP-Glycosyltransferase/glycogen phosphorylase"/>
    <property type="match status" value="1"/>
</dbReference>
<evidence type="ECO:0000259" key="13">
    <source>
        <dbReference type="Pfam" id="PF00852"/>
    </source>
</evidence>
<evidence type="ECO:0000256" key="2">
    <source>
        <dbReference type="ARBA" id="ARBA00004922"/>
    </source>
</evidence>
<evidence type="ECO:0000256" key="6">
    <source>
        <dbReference type="ARBA" id="ARBA00022692"/>
    </source>
</evidence>
<accession>A0A2T7NMG7</accession>
<reference evidence="15 16" key="1">
    <citation type="submission" date="2018-04" db="EMBL/GenBank/DDBJ databases">
        <title>The genome of golden apple snail Pomacea canaliculata provides insight into stress tolerance and invasive adaptation.</title>
        <authorList>
            <person name="Liu C."/>
            <person name="Liu B."/>
            <person name="Ren Y."/>
            <person name="Zhang Y."/>
            <person name="Wang H."/>
            <person name="Li S."/>
            <person name="Jiang F."/>
            <person name="Yin L."/>
            <person name="Zhang G."/>
            <person name="Qian W."/>
            <person name="Fan W."/>
        </authorList>
    </citation>
    <scope>NUCLEOTIDE SEQUENCE [LARGE SCALE GENOMIC DNA]</scope>
    <source>
        <strain evidence="15">SZHN2017</strain>
        <tissue evidence="15">Muscle</tissue>
    </source>
</reference>
<evidence type="ECO:0000256" key="1">
    <source>
        <dbReference type="ARBA" id="ARBA00004323"/>
    </source>
</evidence>
<protein>
    <recommendedName>
        <fullName evidence="12">Fucosyltransferase</fullName>
        <ecNumber evidence="12">2.4.1.-</ecNumber>
    </recommendedName>
</protein>
<feature type="transmembrane region" description="Helical" evidence="12">
    <location>
        <begin position="49"/>
        <end position="73"/>
    </location>
</feature>
<dbReference type="GO" id="GO:0032580">
    <property type="term" value="C:Golgi cisterna membrane"/>
    <property type="evidence" value="ECO:0007669"/>
    <property type="project" value="UniProtKB-SubCell"/>
</dbReference>
<proteinExistence type="inferred from homology"/>
<evidence type="ECO:0000256" key="10">
    <source>
        <dbReference type="ARBA" id="ARBA00023136"/>
    </source>
</evidence>
<dbReference type="PANTHER" id="PTHR48438:SF1">
    <property type="entry name" value="ALPHA-(1,3)-FUCOSYLTRANSFERASE C-RELATED"/>
    <property type="match status" value="1"/>
</dbReference>
<keyword evidence="6 12" id="KW-0812">Transmembrane</keyword>
<dbReference type="Gene3D" id="3.40.50.11660">
    <property type="entry name" value="Glycosyl transferase family 10, C-terminal domain"/>
    <property type="match status" value="1"/>
</dbReference>